<sequence>MDVILRAIQGASISILVFDYFETLIPEPSYYFQALEMGQILKGAMTFILILRTFALWEKNRTVLISLAILQGCICVISVLIISFYLGSWKGLIFILTVWIGVKKYRHSITPLVWVLYRDGVLYYISIIGISCGYILMTTIGPDNYHDLFFL</sequence>
<feature type="transmembrane region" description="Helical" evidence="1">
    <location>
        <begin position="121"/>
        <end position="141"/>
    </location>
</feature>
<keyword evidence="1" id="KW-1133">Transmembrane helix</keyword>
<name>A0A9P5Y0I4_9AGAR</name>
<protein>
    <submittedName>
        <fullName evidence="2">Uncharacterized protein</fullName>
    </submittedName>
</protein>
<evidence type="ECO:0000256" key="1">
    <source>
        <dbReference type="SAM" id="Phobius"/>
    </source>
</evidence>
<feature type="transmembrane region" description="Helical" evidence="1">
    <location>
        <begin position="63"/>
        <end position="86"/>
    </location>
</feature>
<accession>A0A9P5Y0I4</accession>
<gene>
    <name evidence="2" type="ORF">BDZ94DRAFT_1239511</name>
</gene>
<evidence type="ECO:0000313" key="2">
    <source>
        <dbReference type="EMBL" id="KAF9459076.1"/>
    </source>
</evidence>
<organism evidence="2 3">
    <name type="scientific">Collybia nuda</name>
    <dbReference type="NCBI Taxonomy" id="64659"/>
    <lineage>
        <taxon>Eukaryota</taxon>
        <taxon>Fungi</taxon>
        <taxon>Dikarya</taxon>
        <taxon>Basidiomycota</taxon>
        <taxon>Agaricomycotina</taxon>
        <taxon>Agaricomycetes</taxon>
        <taxon>Agaricomycetidae</taxon>
        <taxon>Agaricales</taxon>
        <taxon>Tricholomatineae</taxon>
        <taxon>Clitocybaceae</taxon>
        <taxon>Collybia</taxon>
    </lineage>
</organism>
<proteinExistence type="predicted"/>
<comment type="caution">
    <text evidence="2">The sequence shown here is derived from an EMBL/GenBank/DDBJ whole genome shotgun (WGS) entry which is preliminary data.</text>
</comment>
<dbReference type="OrthoDB" id="3353364at2759"/>
<keyword evidence="3" id="KW-1185">Reference proteome</keyword>
<evidence type="ECO:0000313" key="3">
    <source>
        <dbReference type="Proteomes" id="UP000807353"/>
    </source>
</evidence>
<keyword evidence="1" id="KW-0472">Membrane</keyword>
<dbReference type="AlphaFoldDB" id="A0A9P5Y0I4"/>
<dbReference type="Proteomes" id="UP000807353">
    <property type="component" value="Unassembled WGS sequence"/>
</dbReference>
<feature type="transmembrane region" description="Helical" evidence="1">
    <location>
        <begin position="30"/>
        <end position="51"/>
    </location>
</feature>
<dbReference type="EMBL" id="MU150324">
    <property type="protein sequence ID" value="KAF9459076.1"/>
    <property type="molecule type" value="Genomic_DNA"/>
</dbReference>
<keyword evidence="1" id="KW-0812">Transmembrane</keyword>
<reference evidence="2" key="1">
    <citation type="submission" date="2020-11" db="EMBL/GenBank/DDBJ databases">
        <authorList>
            <consortium name="DOE Joint Genome Institute"/>
            <person name="Ahrendt S."/>
            <person name="Riley R."/>
            <person name="Andreopoulos W."/>
            <person name="Labutti K."/>
            <person name="Pangilinan J."/>
            <person name="Ruiz-Duenas F.J."/>
            <person name="Barrasa J.M."/>
            <person name="Sanchez-Garcia M."/>
            <person name="Camarero S."/>
            <person name="Miyauchi S."/>
            <person name="Serrano A."/>
            <person name="Linde D."/>
            <person name="Babiker R."/>
            <person name="Drula E."/>
            <person name="Ayuso-Fernandez I."/>
            <person name="Pacheco R."/>
            <person name="Padilla G."/>
            <person name="Ferreira P."/>
            <person name="Barriuso J."/>
            <person name="Kellner H."/>
            <person name="Castanera R."/>
            <person name="Alfaro M."/>
            <person name="Ramirez L."/>
            <person name="Pisabarro A.G."/>
            <person name="Kuo A."/>
            <person name="Tritt A."/>
            <person name="Lipzen A."/>
            <person name="He G."/>
            <person name="Yan M."/>
            <person name="Ng V."/>
            <person name="Cullen D."/>
            <person name="Martin F."/>
            <person name="Rosso M.-N."/>
            <person name="Henrissat B."/>
            <person name="Hibbett D."/>
            <person name="Martinez A.T."/>
            <person name="Grigoriev I.V."/>
        </authorList>
    </citation>
    <scope>NUCLEOTIDE SEQUENCE</scope>
    <source>
        <strain evidence="2">CBS 247.69</strain>
    </source>
</reference>